<protein>
    <submittedName>
        <fullName evidence="1">Uncharacterized protein</fullName>
    </submittedName>
</protein>
<dbReference type="Proteomes" id="UP000323317">
    <property type="component" value="Unassembled WGS sequence"/>
</dbReference>
<dbReference type="AlphaFoldDB" id="A0A5D4KI37"/>
<proteinExistence type="predicted"/>
<comment type="caution">
    <text evidence="1">The sequence shown here is derived from an EMBL/GenBank/DDBJ whole genome shotgun (WGS) entry which is preliminary data.</text>
</comment>
<reference evidence="1 2" key="1">
    <citation type="submission" date="2019-08" db="EMBL/GenBank/DDBJ databases">
        <title>Bacillus genomes from the desert of Cuatro Cienegas, Coahuila.</title>
        <authorList>
            <person name="Olmedo-Alvarez G."/>
        </authorList>
    </citation>
    <scope>NUCLEOTIDE SEQUENCE [LARGE SCALE GENOMIC DNA]</scope>
    <source>
        <strain evidence="1 2">CH40_1T</strain>
    </source>
</reference>
<organism evidence="1 2">
    <name type="scientific">Rossellomorea vietnamensis</name>
    <dbReference type="NCBI Taxonomy" id="218284"/>
    <lineage>
        <taxon>Bacteria</taxon>
        <taxon>Bacillati</taxon>
        <taxon>Bacillota</taxon>
        <taxon>Bacilli</taxon>
        <taxon>Bacillales</taxon>
        <taxon>Bacillaceae</taxon>
        <taxon>Rossellomorea</taxon>
    </lineage>
</organism>
<sequence length="104" mass="11926">MSSNLICRVRKIVKYSKQTTEDFLIHLENKGFKFGEDAIGFIYFGKRSLNASDEIVNTAIEITLKAQKGFDNSFYMSFLETLHSSKITTRQDAWKHAESLKLLA</sequence>
<accession>A0A5D4KI37</accession>
<name>A0A5D4KI37_9BACI</name>
<evidence type="ECO:0000313" key="2">
    <source>
        <dbReference type="Proteomes" id="UP000323317"/>
    </source>
</evidence>
<dbReference type="RefSeq" id="WP_148946141.1">
    <property type="nucleotide sequence ID" value="NZ_VTEH01000003.1"/>
</dbReference>
<dbReference type="InterPro" id="IPR046126">
    <property type="entry name" value="DUF6123"/>
</dbReference>
<gene>
    <name evidence="1" type="ORF">FZC79_06510</name>
</gene>
<dbReference type="EMBL" id="VTEH01000003">
    <property type="protein sequence ID" value="TYR76529.1"/>
    <property type="molecule type" value="Genomic_DNA"/>
</dbReference>
<dbReference type="Pfam" id="PF19618">
    <property type="entry name" value="DUF6123"/>
    <property type="match status" value="1"/>
</dbReference>
<evidence type="ECO:0000313" key="1">
    <source>
        <dbReference type="EMBL" id="TYR76529.1"/>
    </source>
</evidence>